<dbReference type="OrthoDB" id="9801699at2"/>
<dbReference type="AlphaFoldDB" id="A0A1H0ZMZ1"/>
<dbReference type="RefSeq" id="WP_074699026.1">
    <property type="nucleotide sequence ID" value="NZ_FNKH01000002.1"/>
</dbReference>
<evidence type="ECO:0000313" key="2">
    <source>
        <dbReference type="EMBL" id="SDQ28426.1"/>
    </source>
</evidence>
<dbReference type="Proteomes" id="UP000181917">
    <property type="component" value="Unassembled WGS sequence"/>
</dbReference>
<evidence type="ECO:0000313" key="3">
    <source>
        <dbReference type="Proteomes" id="UP000181917"/>
    </source>
</evidence>
<dbReference type="EMBL" id="FNKH01000002">
    <property type="protein sequence ID" value="SDQ28426.1"/>
    <property type="molecule type" value="Genomic_DNA"/>
</dbReference>
<dbReference type="KEGG" id="acry:AC20117_15070"/>
<feature type="domain" description="BFD-like [2Fe-2S]-binding" evidence="1">
    <location>
        <begin position="6"/>
        <end position="56"/>
    </location>
</feature>
<keyword evidence="3" id="KW-1185">Reference proteome</keyword>
<sequence>MNDPTICRCEGVTLRQIEKCLTVPDTSVSLRELKLQTRAGMGICQGRTCMPLLMAIADASGRGLSNDAGLPRNQPIRPIAMADLMNVVSKPERSVAE</sequence>
<organism evidence="2 3">
    <name type="scientific">Crystallibacter crystallopoietes</name>
    <dbReference type="NCBI Taxonomy" id="37928"/>
    <lineage>
        <taxon>Bacteria</taxon>
        <taxon>Bacillati</taxon>
        <taxon>Actinomycetota</taxon>
        <taxon>Actinomycetes</taxon>
        <taxon>Micrococcales</taxon>
        <taxon>Micrococcaceae</taxon>
        <taxon>Crystallibacter</taxon>
    </lineage>
</organism>
<accession>A0A1H0ZMZ1</accession>
<evidence type="ECO:0000259" key="1">
    <source>
        <dbReference type="Pfam" id="PF04324"/>
    </source>
</evidence>
<dbReference type="Pfam" id="PF04324">
    <property type="entry name" value="Fer2_BFD"/>
    <property type="match status" value="1"/>
</dbReference>
<dbReference type="Gene3D" id="1.10.10.1100">
    <property type="entry name" value="BFD-like [2Fe-2S]-binding domain"/>
    <property type="match status" value="1"/>
</dbReference>
<dbReference type="STRING" id="37928.SAMN04489742_0444"/>
<proteinExistence type="predicted"/>
<gene>
    <name evidence="2" type="ORF">SAMN04489742_0444</name>
</gene>
<dbReference type="InterPro" id="IPR041854">
    <property type="entry name" value="BFD-like_2Fe2S-bd_dom_sf"/>
</dbReference>
<reference evidence="2 3" key="1">
    <citation type="submission" date="2016-10" db="EMBL/GenBank/DDBJ databases">
        <authorList>
            <person name="de Groot N.N."/>
        </authorList>
    </citation>
    <scope>NUCLEOTIDE SEQUENCE [LARGE SCALE GENOMIC DNA]</scope>
    <source>
        <strain evidence="2 3">DSM 20117</strain>
    </source>
</reference>
<dbReference type="InterPro" id="IPR007419">
    <property type="entry name" value="BFD-like_2Fe2S-bd_dom"/>
</dbReference>
<name>A0A1H0ZMZ1_9MICC</name>
<protein>
    <submittedName>
        <fullName evidence="2">BFD-like [2Fe-2S] binding domain-containing protein</fullName>
    </submittedName>
</protein>